<accession>A0A6S7I0D4</accession>
<proteinExistence type="predicted"/>
<keyword evidence="2" id="KW-1185">Reference proteome</keyword>
<evidence type="ECO:0000313" key="2">
    <source>
        <dbReference type="Proteomes" id="UP001152795"/>
    </source>
</evidence>
<dbReference type="AlphaFoldDB" id="A0A6S7I0D4"/>
<name>A0A6S7I0D4_PARCT</name>
<sequence>MSRPCSLQLLLEDLPAEATADGPASLRVVIFNSLMDTGIDRALIEGIECLSKKLWFIVFKEQLQRQKYINKDIELHSKPIPDNLKCAEIALKPATSRKTAKQARSVECVVTRVTVKVIAQRNDATFARRKAMIKVNCEKYAENFHSLTESTEDAQEKNDQAQQVRDNDGQPGQKRRLE</sequence>
<evidence type="ECO:0000313" key="1">
    <source>
        <dbReference type="EMBL" id="CAB4012145.1"/>
    </source>
</evidence>
<dbReference type="EMBL" id="CACRXK020007399">
    <property type="protein sequence ID" value="CAB4012145.1"/>
    <property type="molecule type" value="Genomic_DNA"/>
</dbReference>
<organism evidence="1 2">
    <name type="scientific">Paramuricea clavata</name>
    <name type="common">Red gorgonian</name>
    <name type="synonym">Violescent sea-whip</name>
    <dbReference type="NCBI Taxonomy" id="317549"/>
    <lineage>
        <taxon>Eukaryota</taxon>
        <taxon>Metazoa</taxon>
        <taxon>Cnidaria</taxon>
        <taxon>Anthozoa</taxon>
        <taxon>Octocorallia</taxon>
        <taxon>Malacalcyonacea</taxon>
        <taxon>Plexauridae</taxon>
        <taxon>Paramuricea</taxon>
    </lineage>
</organism>
<dbReference type="Proteomes" id="UP001152795">
    <property type="component" value="Unassembled WGS sequence"/>
</dbReference>
<protein>
    <submittedName>
        <fullName evidence="1">Uncharacterized protein</fullName>
    </submittedName>
</protein>
<reference evidence="1" key="1">
    <citation type="submission" date="2020-04" db="EMBL/GenBank/DDBJ databases">
        <authorList>
            <person name="Alioto T."/>
            <person name="Alioto T."/>
            <person name="Gomez Garrido J."/>
        </authorList>
    </citation>
    <scope>NUCLEOTIDE SEQUENCE</scope>
    <source>
        <strain evidence="1">A484AB</strain>
    </source>
</reference>
<comment type="caution">
    <text evidence="1">The sequence shown here is derived from an EMBL/GenBank/DDBJ whole genome shotgun (WGS) entry which is preliminary data.</text>
</comment>
<gene>
    <name evidence="1" type="ORF">PACLA_8A077637</name>
</gene>